<dbReference type="EMBL" id="LDRV01000001">
    <property type="protein sequence ID" value="KTS14353.1"/>
    <property type="molecule type" value="Genomic_DNA"/>
</dbReference>
<sequence length="61" mass="7128">MRNKLGESDQSKLTAMEEAITAVRLGELRENPIAGRFDYEHMKAIHKHVFQRPERPPRDEP</sequence>
<proteinExistence type="predicted"/>
<evidence type="ECO:0008006" key="3">
    <source>
        <dbReference type="Google" id="ProtNLM"/>
    </source>
</evidence>
<dbReference type="AlphaFoldDB" id="A0A147FCN5"/>
<comment type="caution">
    <text evidence="1">The sequence shown here is derived from an EMBL/GenBank/DDBJ whole genome shotgun (WGS) entry which is preliminary data.</text>
</comment>
<dbReference type="PATRIC" id="fig|2033.7.peg.24"/>
<evidence type="ECO:0000313" key="2">
    <source>
        <dbReference type="Proteomes" id="UP000072189"/>
    </source>
</evidence>
<dbReference type="Gene3D" id="1.10.3290.10">
    <property type="entry name" value="Fido-like domain"/>
    <property type="match status" value="1"/>
</dbReference>
<protein>
    <recommendedName>
        <fullName evidence="3">Cell filamentation protein Fic</fullName>
    </recommendedName>
</protein>
<gene>
    <name evidence="1" type="ORF">RSA3_00110</name>
</gene>
<name>A0A147FCN5_MICTE</name>
<dbReference type="InterPro" id="IPR036597">
    <property type="entry name" value="Fido-like_dom_sf"/>
</dbReference>
<organism evidence="1 2">
    <name type="scientific">Microbacterium testaceum</name>
    <name type="common">Aureobacterium testaceum</name>
    <name type="synonym">Brevibacterium testaceum</name>
    <dbReference type="NCBI Taxonomy" id="2033"/>
    <lineage>
        <taxon>Bacteria</taxon>
        <taxon>Bacillati</taxon>
        <taxon>Actinomycetota</taxon>
        <taxon>Actinomycetes</taxon>
        <taxon>Micrococcales</taxon>
        <taxon>Microbacteriaceae</taxon>
        <taxon>Microbacterium</taxon>
    </lineage>
</organism>
<evidence type="ECO:0000313" key="1">
    <source>
        <dbReference type="EMBL" id="KTS14353.1"/>
    </source>
</evidence>
<reference evidence="1 2" key="1">
    <citation type="journal article" date="2016" name="Front. Microbiol.">
        <title>Genomic Resource of Rice Seed Associated Bacteria.</title>
        <authorList>
            <person name="Midha S."/>
            <person name="Bansal K."/>
            <person name="Sharma S."/>
            <person name="Kumar N."/>
            <person name="Patil P.P."/>
            <person name="Chaudhry V."/>
            <person name="Patil P.B."/>
        </authorList>
    </citation>
    <scope>NUCLEOTIDE SEQUENCE [LARGE SCALE GENOMIC DNA]</scope>
    <source>
        <strain evidence="1 2">RSA3</strain>
    </source>
</reference>
<dbReference type="Proteomes" id="UP000072189">
    <property type="component" value="Unassembled WGS sequence"/>
</dbReference>
<accession>A0A147FCN5</accession>